<keyword evidence="3" id="KW-0963">Cytoplasm</keyword>
<comment type="subcellular location">
    <subcellularLocation>
        <location evidence="1">Cytoplasm</location>
        <location evidence="1">Cytosol</location>
    </subcellularLocation>
</comment>
<feature type="compositionally biased region" description="Basic and acidic residues" evidence="10">
    <location>
        <begin position="101"/>
        <end position="117"/>
    </location>
</feature>
<dbReference type="GO" id="GO:0003743">
    <property type="term" value="F:translation initiation factor activity"/>
    <property type="evidence" value="ECO:0007669"/>
    <property type="project" value="UniProtKB-KW"/>
</dbReference>
<feature type="compositionally biased region" description="Basic and acidic residues" evidence="10">
    <location>
        <begin position="35"/>
        <end position="67"/>
    </location>
</feature>
<evidence type="ECO:0000256" key="7">
    <source>
        <dbReference type="ARBA" id="ARBA00044356"/>
    </source>
</evidence>
<keyword evidence="5" id="KW-0648">Protein biosynthesis</keyword>
<evidence type="ECO:0000256" key="9">
    <source>
        <dbReference type="RuleBase" id="RU003814"/>
    </source>
</evidence>
<feature type="region of interest" description="Disordered" evidence="10">
    <location>
        <begin position="1"/>
        <end position="22"/>
    </location>
</feature>
<organism evidence="11">
    <name type="scientific">Medioppia subpectinata</name>
    <dbReference type="NCBI Taxonomy" id="1979941"/>
    <lineage>
        <taxon>Eukaryota</taxon>
        <taxon>Metazoa</taxon>
        <taxon>Ecdysozoa</taxon>
        <taxon>Arthropoda</taxon>
        <taxon>Chelicerata</taxon>
        <taxon>Arachnida</taxon>
        <taxon>Acari</taxon>
        <taxon>Acariformes</taxon>
        <taxon>Sarcoptiformes</taxon>
        <taxon>Oribatida</taxon>
        <taxon>Brachypylina</taxon>
        <taxon>Oppioidea</taxon>
        <taxon>Oppiidae</taxon>
        <taxon>Medioppia</taxon>
    </lineage>
</organism>
<comment type="subunit">
    <text evidence="8">Component of the translation initiation factor 2B (eIF2B) complex which is a heterodecamer of two sets of five different subunits: alpha, beta, gamma, delta and epsilon. Subunits alpha, beta and delta comprise a regulatory subcomplex and subunits epsilon and gamma comprise a catalytic subcomplex. Within the complex, the hexameric regulatory complex resides at the center, with the two heterodimeric catalytic subcomplexes bound on opposite sides.</text>
</comment>
<dbReference type="OrthoDB" id="10254737at2759"/>
<feature type="non-terminal residue" evidence="11">
    <location>
        <position position="1"/>
    </location>
</feature>
<gene>
    <name evidence="11" type="ORF">OSB1V03_LOCUS19632</name>
</gene>
<dbReference type="EMBL" id="OC883986">
    <property type="protein sequence ID" value="CAD7643529.1"/>
    <property type="molecule type" value="Genomic_DNA"/>
</dbReference>
<dbReference type="EMBL" id="CAJPIZ010029411">
    <property type="protein sequence ID" value="CAG2119685.1"/>
    <property type="molecule type" value="Genomic_DNA"/>
</dbReference>
<keyword evidence="4" id="KW-0396">Initiation factor</keyword>
<dbReference type="InterPro" id="IPR000649">
    <property type="entry name" value="IF-2B-related"/>
</dbReference>
<feature type="compositionally biased region" description="Low complexity" evidence="10">
    <location>
        <begin position="80"/>
        <end position="93"/>
    </location>
</feature>
<feature type="region of interest" description="Disordered" evidence="10">
    <location>
        <begin position="34"/>
        <end position="117"/>
    </location>
</feature>
<protein>
    <recommendedName>
        <fullName evidence="6">Translation initiation factor eIF2B subunit delta</fullName>
    </recommendedName>
    <alternativeName>
        <fullName evidence="7">eIF2B GDP-GTP exchange factor subunit delta</fullName>
    </alternativeName>
</protein>
<evidence type="ECO:0000256" key="4">
    <source>
        <dbReference type="ARBA" id="ARBA00022540"/>
    </source>
</evidence>
<evidence type="ECO:0000256" key="3">
    <source>
        <dbReference type="ARBA" id="ARBA00022490"/>
    </source>
</evidence>
<evidence type="ECO:0000313" key="11">
    <source>
        <dbReference type="EMBL" id="CAD7643529.1"/>
    </source>
</evidence>
<evidence type="ECO:0000256" key="5">
    <source>
        <dbReference type="ARBA" id="ARBA00022917"/>
    </source>
</evidence>
<evidence type="ECO:0000313" key="12">
    <source>
        <dbReference type="Proteomes" id="UP000759131"/>
    </source>
</evidence>
<dbReference type="Gene3D" id="3.40.50.10470">
    <property type="entry name" value="Translation initiation factor eif-2b, domain 2"/>
    <property type="match status" value="1"/>
</dbReference>
<keyword evidence="12" id="KW-1185">Reference proteome</keyword>
<evidence type="ECO:0000256" key="8">
    <source>
        <dbReference type="ARBA" id="ARBA00046432"/>
    </source>
</evidence>
<dbReference type="GO" id="GO:0005829">
    <property type="term" value="C:cytosol"/>
    <property type="evidence" value="ECO:0007669"/>
    <property type="project" value="UniProtKB-SubCell"/>
</dbReference>
<dbReference type="Proteomes" id="UP000759131">
    <property type="component" value="Unassembled WGS sequence"/>
</dbReference>
<dbReference type="AlphaFoldDB" id="A0A7R9LL59"/>
<reference evidence="11" key="1">
    <citation type="submission" date="2020-11" db="EMBL/GenBank/DDBJ databases">
        <authorList>
            <person name="Tran Van P."/>
        </authorList>
    </citation>
    <scope>NUCLEOTIDE SEQUENCE</scope>
</reference>
<dbReference type="InterPro" id="IPR042529">
    <property type="entry name" value="IF_2B-like_C"/>
</dbReference>
<feature type="compositionally biased region" description="Basic and acidic residues" evidence="10">
    <location>
        <begin position="10"/>
        <end position="22"/>
    </location>
</feature>
<evidence type="ECO:0000256" key="6">
    <source>
        <dbReference type="ARBA" id="ARBA00044147"/>
    </source>
</evidence>
<accession>A0A7R9LL59</accession>
<dbReference type="Pfam" id="PF01008">
    <property type="entry name" value="IF-2B"/>
    <property type="match status" value="1"/>
</dbReference>
<dbReference type="InterPro" id="IPR037171">
    <property type="entry name" value="NagB/RpiA_transferase-like"/>
</dbReference>
<comment type="similarity">
    <text evidence="2 9">Belongs to the eIF-2B alpha/beta/delta subunits family.</text>
</comment>
<dbReference type="PANTHER" id="PTHR10233:SF14">
    <property type="entry name" value="TRANSLATION INITIATION FACTOR EIF-2B SUBUNIT DELTA"/>
    <property type="match status" value="1"/>
</dbReference>
<evidence type="ECO:0000256" key="1">
    <source>
        <dbReference type="ARBA" id="ARBA00004514"/>
    </source>
</evidence>
<dbReference type="SUPFAM" id="SSF100950">
    <property type="entry name" value="NagB/RpiA/CoA transferase-like"/>
    <property type="match status" value="1"/>
</dbReference>
<evidence type="ECO:0000256" key="2">
    <source>
        <dbReference type="ARBA" id="ARBA00007251"/>
    </source>
</evidence>
<name>A0A7R9LL59_9ACAR</name>
<sequence length="391" mass="43939">MDNSKVAKSGAKETAEEMADKALLKAQRKAQFELQMKDKLKTTSKDMETKSKSELKAERRAKQEMQRMAKQSSDPKSGQKENLNINKNLTENNGKQSVKSVESDVKNDNKNTETFKPKDMNAVESRVTEAKKVSSQAVTTSSTANTSLVKRGQIFAHIPKRIKDLNQLSDGFNAKDSLIHPMVIQTGFQMNKNLIRGSNSRCVAMLLAFKKVIEDYTTPPSKELTRDLESLIDNYVKFLAKCRPLSISMTNAVKFLKLTFSRIPAQTNDSTAKTQLCEAIDDFIYDEVICAQRGIAELAITKVHDNDVILTFGCSLIVKHVIYNAIKKGKQFRVVVVDSRPRFDGKEMLKFLLKHNIPVIYIYINAISYVMKEVTKVLLGAHSLLANGYVM</sequence>
<evidence type="ECO:0000256" key="10">
    <source>
        <dbReference type="SAM" id="MobiDB-lite"/>
    </source>
</evidence>
<dbReference type="PANTHER" id="PTHR10233">
    <property type="entry name" value="TRANSLATION INITIATION FACTOR EIF-2B"/>
    <property type="match status" value="1"/>
</dbReference>
<proteinExistence type="inferred from homology"/>